<proteinExistence type="predicted"/>
<name>A0AAU8B8Z7_9CAUD</name>
<organism evidence="1">
    <name type="scientific">Dulem virus 42</name>
    <dbReference type="NCBI Taxonomy" id="3145760"/>
    <lineage>
        <taxon>Viruses</taxon>
        <taxon>Duplodnaviria</taxon>
        <taxon>Heunggongvirae</taxon>
        <taxon>Uroviricota</taxon>
        <taxon>Caudoviricetes</taxon>
    </lineage>
</organism>
<protein>
    <submittedName>
        <fullName evidence="1">Uncharacterized protein</fullName>
    </submittedName>
</protein>
<dbReference type="EMBL" id="PP511876">
    <property type="protein sequence ID" value="XCD08443.1"/>
    <property type="molecule type" value="Genomic_DNA"/>
</dbReference>
<evidence type="ECO:0000313" key="1">
    <source>
        <dbReference type="EMBL" id="XCD08443.1"/>
    </source>
</evidence>
<accession>A0AAU8B8Z7</accession>
<sequence length="203" mass="24392">MHLQITIEGKIYVHNLLTIQVVWVRVPFTAHNQQLIQNNMTGYKKLIKDCIPKTWDIGLRWCRAKGKWIDHVYDTNIRQYNNDTTHSLKEKNKIKARKIKDICKPYASFRDSIYFDTFLYKDKHNEYVFWSNVSEWVNWFVNHYLYISSSVLIVIDTNPEMSKEDIVKYIDDKYSLKNISLSRFIVQETILNIKDELIKSRYT</sequence>
<reference evidence="1" key="1">
    <citation type="submission" date="2024-03" db="EMBL/GenBank/DDBJ databases">
        <title>Diverse circular DNA viruses in blood, oral, and fecal samples of captive lemurs.</title>
        <authorList>
            <person name="Paietta E.N."/>
            <person name="Kraberger S."/>
            <person name="Lund M.C."/>
            <person name="Custer J.M."/>
            <person name="Vargas K.M."/>
            <person name="Ehmke E.E."/>
            <person name="Yoder A.D."/>
            <person name="Varsani A."/>
        </authorList>
    </citation>
    <scope>NUCLEOTIDE SEQUENCE</scope>
    <source>
        <strain evidence="1">Duke_30FF_63</strain>
    </source>
</reference>